<dbReference type="RefSeq" id="WP_109630711.1">
    <property type="nucleotide sequence ID" value="NZ_QGHB01000001.1"/>
</dbReference>
<organism evidence="2 3">
    <name type="scientific">Lentzea atacamensis</name>
    <dbReference type="NCBI Taxonomy" id="531938"/>
    <lineage>
        <taxon>Bacteria</taxon>
        <taxon>Bacillati</taxon>
        <taxon>Actinomycetota</taxon>
        <taxon>Actinomycetes</taxon>
        <taxon>Pseudonocardiales</taxon>
        <taxon>Pseudonocardiaceae</taxon>
        <taxon>Lentzea</taxon>
    </lineage>
</organism>
<protein>
    <submittedName>
        <fullName evidence="2">DNA/RNA non-specific endonuclease</fullName>
    </submittedName>
</protein>
<comment type="caution">
    <text evidence="2">The sequence shown here is derived from an EMBL/GenBank/DDBJ whole genome shotgun (WGS) entry which is preliminary data.</text>
</comment>
<accession>A0A316IEN7</accession>
<name>A0A316IEN7_9PSEU</name>
<keyword evidence="2" id="KW-0540">Nuclease</keyword>
<dbReference type="Pfam" id="PF13930">
    <property type="entry name" value="Endonuclea_NS_2"/>
    <property type="match status" value="1"/>
</dbReference>
<evidence type="ECO:0000259" key="1">
    <source>
        <dbReference type="Pfam" id="PF13930"/>
    </source>
</evidence>
<dbReference type="Proteomes" id="UP000246005">
    <property type="component" value="Unassembled WGS sequence"/>
</dbReference>
<dbReference type="EMBL" id="QGHB01000001">
    <property type="protein sequence ID" value="PWK90904.1"/>
    <property type="molecule type" value="Genomic_DNA"/>
</dbReference>
<sequence>MACVVPTRKTKRPKLGFNVFGLDTSNRIVRCHLIRHKLNGSNTDPANFAPCHQDPTNNSWMWQKVEAKIAAQVDANNPVLMGVKPVYTTNNPRPDLIVVNAVGENGWTCGRTFPT</sequence>
<keyword evidence="2" id="KW-0255">Endonuclease</keyword>
<dbReference type="AlphaFoldDB" id="A0A316IEN7"/>
<proteinExistence type="predicted"/>
<feature type="domain" description="Type VII secretion system protein EssD-like" evidence="1">
    <location>
        <begin position="29"/>
        <end position="99"/>
    </location>
</feature>
<gene>
    <name evidence="2" type="ORF">C8D88_101929</name>
</gene>
<evidence type="ECO:0000313" key="2">
    <source>
        <dbReference type="EMBL" id="PWK90904.1"/>
    </source>
</evidence>
<dbReference type="GO" id="GO:0004519">
    <property type="term" value="F:endonuclease activity"/>
    <property type="evidence" value="ECO:0007669"/>
    <property type="project" value="UniProtKB-KW"/>
</dbReference>
<evidence type="ECO:0000313" key="3">
    <source>
        <dbReference type="Proteomes" id="UP000246005"/>
    </source>
</evidence>
<reference evidence="2 3" key="1">
    <citation type="submission" date="2018-05" db="EMBL/GenBank/DDBJ databases">
        <title>Genomic Encyclopedia of Type Strains, Phase IV (KMG-IV): sequencing the most valuable type-strain genomes for metagenomic binning, comparative biology and taxonomic classification.</title>
        <authorList>
            <person name="Goeker M."/>
        </authorList>
    </citation>
    <scope>NUCLEOTIDE SEQUENCE [LARGE SCALE GENOMIC DNA]</scope>
    <source>
        <strain evidence="2 3">DSM 45480</strain>
    </source>
</reference>
<dbReference type="InterPro" id="IPR044927">
    <property type="entry name" value="Endonuclea_NS_2"/>
</dbReference>
<dbReference type="InterPro" id="IPR044929">
    <property type="entry name" value="DNA/RNA_non-sp_Endonuclease_sf"/>
</dbReference>
<dbReference type="Gene3D" id="3.40.570.10">
    <property type="entry name" value="Extracellular Endonuclease, subunit A"/>
    <property type="match status" value="1"/>
</dbReference>
<keyword evidence="2" id="KW-0378">Hydrolase</keyword>